<accession>A0AAV8WRE1</accession>
<dbReference type="EMBL" id="JANEYF010005283">
    <property type="protein sequence ID" value="KAJ8928731.1"/>
    <property type="molecule type" value="Genomic_DNA"/>
</dbReference>
<evidence type="ECO:0000256" key="4">
    <source>
        <dbReference type="ARBA" id="ARBA00022723"/>
    </source>
</evidence>
<comment type="cofactor">
    <cofactor evidence="7 9">
        <name>Mg(2+)</name>
        <dbReference type="ChEBI" id="CHEBI:18420"/>
    </cofactor>
    <cofactor evidence="7 9">
        <name>Mn(2+)</name>
        <dbReference type="ChEBI" id="CHEBI:29035"/>
    </cofactor>
    <text evidence="7 9">Probably binds two magnesium or manganese ions per subunit.</text>
</comment>
<dbReference type="InterPro" id="IPR005135">
    <property type="entry name" value="Endo/exonuclease/phosphatase"/>
</dbReference>
<dbReference type="Pfam" id="PF03372">
    <property type="entry name" value="Exo_endo_phos"/>
    <property type="match status" value="1"/>
</dbReference>
<dbReference type="GO" id="GO:0046872">
    <property type="term" value="F:metal ion binding"/>
    <property type="evidence" value="ECO:0007669"/>
    <property type="project" value="UniProtKB-KW"/>
</dbReference>
<keyword evidence="9" id="KW-0234">DNA repair</keyword>
<evidence type="ECO:0000256" key="6">
    <source>
        <dbReference type="ARBA" id="ARBA00022842"/>
    </source>
</evidence>
<evidence type="ECO:0000256" key="5">
    <source>
        <dbReference type="ARBA" id="ARBA00022801"/>
    </source>
</evidence>
<proteinExistence type="inferred from homology"/>
<evidence type="ECO:0000256" key="8">
    <source>
        <dbReference type="PIRSR" id="PIRSR604808-3"/>
    </source>
</evidence>
<comment type="caution">
    <text evidence="11">The sequence shown here is derived from an EMBL/GenBank/DDBJ whole genome shotgun (WGS) entry which is preliminary data.</text>
</comment>
<dbReference type="Gene3D" id="3.60.10.10">
    <property type="entry name" value="Endonuclease/exonuclease/phosphatase"/>
    <property type="match status" value="1"/>
</dbReference>
<comment type="similarity">
    <text evidence="3 9">Belongs to the DNA repair enzymes AP/ExoA family.</text>
</comment>
<dbReference type="Proteomes" id="UP001162156">
    <property type="component" value="Unassembled WGS sequence"/>
</dbReference>
<dbReference type="GO" id="GO:0005634">
    <property type="term" value="C:nucleus"/>
    <property type="evidence" value="ECO:0007669"/>
    <property type="project" value="TreeGrafter"/>
</dbReference>
<dbReference type="InterPro" id="IPR004808">
    <property type="entry name" value="AP_endonuc_1"/>
</dbReference>
<dbReference type="InterPro" id="IPR020848">
    <property type="entry name" value="AP_endonuclease_F1_CS"/>
</dbReference>
<evidence type="ECO:0000313" key="12">
    <source>
        <dbReference type="Proteomes" id="UP001162156"/>
    </source>
</evidence>
<dbReference type="GO" id="GO:0008311">
    <property type="term" value="F:double-stranded DNA 3'-5' DNA exonuclease activity"/>
    <property type="evidence" value="ECO:0007669"/>
    <property type="project" value="UniProtKB-EC"/>
</dbReference>
<dbReference type="GO" id="GO:0008081">
    <property type="term" value="F:phosphoric diester hydrolase activity"/>
    <property type="evidence" value="ECO:0007669"/>
    <property type="project" value="TreeGrafter"/>
</dbReference>
<feature type="domain" description="Endonuclease/exonuclease/phosphatase" evidence="10">
    <location>
        <begin position="146"/>
        <end position="234"/>
    </location>
</feature>
<dbReference type="EC" id="3.1.21.-" evidence="9"/>
<evidence type="ECO:0000256" key="1">
    <source>
        <dbReference type="ARBA" id="ARBA00000493"/>
    </source>
</evidence>
<evidence type="ECO:0000313" key="11">
    <source>
        <dbReference type="EMBL" id="KAJ8928731.1"/>
    </source>
</evidence>
<dbReference type="NCBIfam" id="TIGR00633">
    <property type="entry name" value="xth"/>
    <property type="match status" value="1"/>
</dbReference>
<evidence type="ECO:0000256" key="2">
    <source>
        <dbReference type="ARBA" id="ARBA00001936"/>
    </source>
</evidence>
<feature type="binding site" evidence="7">
    <location>
        <position position="167"/>
    </location>
    <ligand>
        <name>Mg(2+)</name>
        <dbReference type="ChEBI" id="CHEBI:18420"/>
        <label>1</label>
    </ligand>
</feature>
<keyword evidence="9" id="KW-0227">DNA damage</keyword>
<evidence type="ECO:0000256" key="9">
    <source>
        <dbReference type="RuleBase" id="RU362131"/>
    </source>
</evidence>
<organism evidence="11 12">
    <name type="scientific">Rhamnusium bicolor</name>
    <dbReference type="NCBI Taxonomy" id="1586634"/>
    <lineage>
        <taxon>Eukaryota</taxon>
        <taxon>Metazoa</taxon>
        <taxon>Ecdysozoa</taxon>
        <taxon>Arthropoda</taxon>
        <taxon>Hexapoda</taxon>
        <taxon>Insecta</taxon>
        <taxon>Pterygota</taxon>
        <taxon>Neoptera</taxon>
        <taxon>Endopterygota</taxon>
        <taxon>Coleoptera</taxon>
        <taxon>Polyphaga</taxon>
        <taxon>Cucujiformia</taxon>
        <taxon>Chrysomeloidea</taxon>
        <taxon>Cerambycidae</taxon>
        <taxon>Lepturinae</taxon>
        <taxon>Rhagiini</taxon>
        <taxon>Rhamnusium</taxon>
    </lineage>
</organism>
<feature type="binding site" evidence="7">
    <location>
        <position position="169"/>
    </location>
    <ligand>
        <name>Mg(2+)</name>
        <dbReference type="ChEBI" id="CHEBI:18420"/>
        <label>1</label>
    </ligand>
</feature>
<keyword evidence="4 7" id="KW-0479">Metal-binding</keyword>
<sequence>MIERLVLIKDALSITITSLPNAPEFLYAREWNILSDCISILKPIELMTTNLSGEKFPMRSFVIPLIRDLQYTLKITLNNTEIGESLRNSLLTIIARCLGTHEVNKIAAKTTLLDPKFKIPGFCLKRLLIMPKSRKLVTLPKRLEWNTAFKDYIKSLDDRKPVIICGDMNVAHTEIDLARPASNTKNAGFTQEERDGMTDFLQDGYIDTFRKLYPEKTDQYTFWTYMANARAKNFLSEPVLNCNAHALKKIPASTTEQAQ</sequence>
<dbReference type="SUPFAM" id="SSF56219">
    <property type="entry name" value="DNase I-like"/>
    <property type="match status" value="1"/>
</dbReference>
<dbReference type="PANTHER" id="PTHR22748">
    <property type="entry name" value="AP ENDONUCLEASE"/>
    <property type="match status" value="1"/>
</dbReference>
<keyword evidence="12" id="KW-1185">Reference proteome</keyword>
<dbReference type="EC" id="3.1.11.2" evidence="9"/>
<keyword evidence="7" id="KW-0464">Manganese</keyword>
<dbReference type="GO" id="GO:0003677">
    <property type="term" value="F:DNA binding"/>
    <property type="evidence" value="ECO:0007669"/>
    <property type="project" value="InterPro"/>
</dbReference>
<keyword evidence="5" id="KW-0378">Hydrolase</keyword>
<dbReference type="PROSITE" id="PS00727">
    <property type="entry name" value="AP_NUCLEASE_F1_2"/>
    <property type="match status" value="1"/>
</dbReference>
<name>A0AAV8WRE1_9CUCU</name>
<dbReference type="PANTHER" id="PTHR22748:SF6">
    <property type="entry name" value="DNA-(APURINIC OR APYRIMIDINIC SITE) ENDONUCLEASE"/>
    <property type="match status" value="1"/>
</dbReference>
<reference evidence="11" key="1">
    <citation type="journal article" date="2023" name="Insect Mol. Biol.">
        <title>Genome sequencing provides insights into the evolution of gene families encoding plant cell wall-degrading enzymes in longhorned beetles.</title>
        <authorList>
            <person name="Shin N.R."/>
            <person name="Okamura Y."/>
            <person name="Kirsch R."/>
            <person name="Pauchet Y."/>
        </authorList>
    </citation>
    <scope>NUCLEOTIDE SEQUENCE</scope>
    <source>
        <strain evidence="11">RBIC_L_NR</strain>
    </source>
</reference>
<protein>
    <recommendedName>
        <fullName evidence="9">DNA repair nuclease/redox regulator APEX1</fullName>
        <shortName evidence="9">APEN</shortName>
        <shortName evidence="9">REF-1</shortName>
        <ecNumber evidence="9">3.1.11.2</ecNumber>
        <ecNumber evidence="9">3.1.21.-</ecNumber>
    </recommendedName>
    <alternativeName>
        <fullName evidence="9">APEX nuclease</fullName>
    </alternativeName>
    <alternativeName>
        <fullName evidence="9">Apurinic-apyrimidinic endonuclease 1</fullName>
    </alternativeName>
    <alternativeName>
        <fullName evidence="9">Redox factor-1</fullName>
    </alternativeName>
    <component>
        <recommendedName>
            <fullName evidence="9">DNA repair nuclease/redox regulator APEX1, mitochondrial</fullName>
        </recommendedName>
    </component>
</protein>
<evidence type="ECO:0000256" key="7">
    <source>
        <dbReference type="PIRSR" id="PIRSR604808-2"/>
    </source>
</evidence>
<feature type="site" description="Transition state stabilizer" evidence="8">
    <location>
        <position position="169"/>
    </location>
</feature>
<dbReference type="GO" id="GO:0003906">
    <property type="term" value="F:DNA-(apurinic or apyrimidinic site) endonuclease activity"/>
    <property type="evidence" value="ECO:0007669"/>
    <property type="project" value="TreeGrafter"/>
</dbReference>
<evidence type="ECO:0000259" key="10">
    <source>
        <dbReference type="Pfam" id="PF03372"/>
    </source>
</evidence>
<comment type="cofactor">
    <cofactor evidence="2">
        <name>Mn(2+)</name>
        <dbReference type="ChEBI" id="CHEBI:29035"/>
    </cofactor>
</comment>
<dbReference type="AlphaFoldDB" id="A0AAV8WRE1"/>
<dbReference type="GO" id="GO:0006284">
    <property type="term" value="P:base-excision repair"/>
    <property type="evidence" value="ECO:0007669"/>
    <property type="project" value="TreeGrafter"/>
</dbReference>
<dbReference type="InterPro" id="IPR012337">
    <property type="entry name" value="RNaseH-like_sf"/>
</dbReference>
<keyword evidence="6 7" id="KW-0460">Magnesium</keyword>
<gene>
    <name evidence="11" type="ORF">NQ314_018679</name>
</gene>
<comment type="catalytic activity">
    <reaction evidence="1">
        <text>Exonucleolytic cleavage in the 3'- to 5'-direction to yield nucleoside 5'-phosphates.</text>
        <dbReference type="EC" id="3.1.11.2"/>
    </reaction>
</comment>
<evidence type="ECO:0000256" key="3">
    <source>
        <dbReference type="ARBA" id="ARBA00007092"/>
    </source>
</evidence>
<dbReference type="SUPFAM" id="SSF53098">
    <property type="entry name" value="Ribonuclease H-like"/>
    <property type="match status" value="1"/>
</dbReference>
<dbReference type="InterPro" id="IPR036691">
    <property type="entry name" value="Endo/exonu/phosph_ase_sf"/>
</dbReference>